<reference evidence="2 3" key="1">
    <citation type="submission" date="2022-04" db="EMBL/GenBank/DDBJ databases">
        <title>Chromosome-level reference genomes for two strains of Caenorhabditis briggsae: an improved platform for comparative genomics.</title>
        <authorList>
            <person name="Stevens L."/>
            <person name="Andersen E."/>
        </authorList>
    </citation>
    <scope>NUCLEOTIDE SEQUENCE [LARGE SCALE GENOMIC DNA]</scope>
    <source>
        <strain evidence="2">VX34</strain>
        <tissue evidence="2">Whole-organism</tissue>
    </source>
</reference>
<feature type="transmembrane region" description="Helical" evidence="1">
    <location>
        <begin position="270"/>
        <end position="295"/>
    </location>
</feature>
<evidence type="ECO:0000256" key="1">
    <source>
        <dbReference type="SAM" id="Phobius"/>
    </source>
</evidence>
<dbReference type="PANTHER" id="PTHR23021:SF11">
    <property type="entry name" value="SERPENTINE RECEPTOR, CLASS T"/>
    <property type="match status" value="1"/>
</dbReference>
<feature type="transmembrane region" description="Helical" evidence="1">
    <location>
        <begin position="152"/>
        <end position="175"/>
    </location>
</feature>
<organism evidence="2 3">
    <name type="scientific">Caenorhabditis briggsae</name>
    <dbReference type="NCBI Taxonomy" id="6238"/>
    <lineage>
        <taxon>Eukaryota</taxon>
        <taxon>Metazoa</taxon>
        <taxon>Ecdysozoa</taxon>
        <taxon>Nematoda</taxon>
        <taxon>Chromadorea</taxon>
        <taxon>Rhabditida</taxon>
        <taxon>Rhabditina</taxon>
        <taxon>Rhabditomorpha</taxon>
        <taxon>Rhabditoidea</taxon>
        <taxon>Rhabditidae</taxon>
        <taxon>Peloderinae</taxon>
        <taxon>Caenorhabditis</taxon>
    </lineage>
</organism>
<evidence type="ECO:0000313" key="2">
    <source>
        <dbReference type="EMBL" id="UMM33994.1"/>
    </source>
</evidence>
<keyword evidence="1" id="KW-0472">Membrane</keyword>
<sequence length="325" mass="36369">MNNIIKYGSIEGIPLYNCSGLTPEEWSKEKGYPRPIAGTIDMTYGITMNILYLPILSVMFEPENFKMSCFKIMTFLGIVDMLALWVNSIITGFLAYQGAVYCTYPNLIYITGMAGLGLWCCSCIIAMSLVINRLLDLTKESLCKFLFDGSRTYAILTLPIIYGSYFVFFTTPIAFSSYHLTWFFDPLIFENKTQEYTNIPHGFNNLLVVAVTCLLYASFCCVLGEKVREIEGPTKNSSLSTQIFFQSALICAVNQVASVIYVIMNFIEVPLWLIMLGHMLWQTGHGAPVFIYLGLNKKIRTGVLKRLGIKTESMSGSVVPAQAAV</sequence>
<keyword evidence="1" id="KW-1133">Transmembrane helix</keyword>
<name>A0AAE9F4L4_CAEBR</name>
<evidence type="ECO:0008006" key="4">
    <source>
        <dbReference type="Google" id="ProtNLM"/>
    </source>
</evidence>
<dbReference type="Pfam" id="PF10321">
    <property type="entry name" value="7TM_GPCR_Srt"/>
    <property type="match status" value="1"/>
</dbReference>
<feature type="transmembrane region" description="Helical" evidence="1">
    <location>
        <begin position="108"/>
        <end position="131"/>
    </location>
</feature>
<dbReference type="PANTHER" id="PTHR23021">
    <property type="entry name" value="SERPENTINE RECEPTOR, CLASS T"/>
    <property type="match status" value="1"/>
</dbReference>
<dbReference type="AlphaFoldDB" id="A0AAE9F4L4"/>
<feature type="transmembrane region" description="Helical" evidence="1">
    <location>
        <begin position="243"/>
        <end position="264"/>
    </location>
</feature>
<feature type="transmembrane region" description="Helical" evidence="1">
    <location>
        <begin position="72"/>
        <end position="96"/>
    </location>
</feature>
<feature type="transmembrane region" description="Helical" evidence="1">
    <location>
        <begin position="42"/>
        <end position="60"/>
    </location>
</feature>
<dbReference type="SUPFAM" id="SSF81321">
    <property type="entry name" value="Family A G protein-coupled receptor-like"/>
    <property type="match status" value="1"/>
</dbReference>
<accession>A0AAE9F4L4</accession>
<protein>
    <recommendedName>
        <fullName evidence="4">Serpentine Receptor, class T</fullName>
    </recommendedName>
</protein>
<dbReference type="Proteomes" id="UP000829354">
    <property type="component" value="Chromosome V"/>
</dbReference>
<dbReference type="EMBL" id="CP092624">
    <property type="protein sequence ID" value="UMM33994.1"/>
    <property type="molecule type" value="Genomic_DNA"/>
</dbReference>
<gene>
    <name evidence="2" type="ORF">L5515_007261</name>
</gene>
<proteinExistence type="predicted"/>
<feature type="transmembrane region" description="Helical" evidence="1">
    <location>
        <begin position="203"/>
        <end position="223"/>
    </location>
</feature>
<keyword evidence="3" id="KW-1185">Reference proteome</keyword>
<keyword evidence="1" id="KW-0812">Transmembrane</keyword>
<dbReference type="InterPro" id="IPR019425">
    <property type="entry name" value="7TM_GPCR_serpentine_rcpt_Srt"/>
</dbReference>
<evidence type="ECO:0000313" key="3">
    <source>
        <dbReference type="Proteomes" id="UP000829354"/>
    </source>
</evidence>